<dbReference type="GO" id="GO:0006817">
    <property type="term" value="P:phosphate ion transport"/>
    <property type="evidence" value="ECO:0007669"/>
    <property type="project" value="UniProtKB-UniRule"/>
</dbReference>
<evidence type="ECO:0000259" key="5">
    <source>
        <dbReference type="Pfam" id="PF12849"/>
    </source>
</evidence>
<dbReference type="InterPro" id="IPR024370">
    <property type="entry name" value="PBP_domain"/>
</dbReference>
<dbReference type="GO" id="GO:0042301">
    <property type="term" value="F:phosphate ion binding"/>
    <property type="evidence" value="ECO:0007669"/>
    <property type="project" value="UniProtKB-UniRule"/>
</dbReference>
<evidence type="ECO:0000256" key="2">
    <source>
        <dbReference type="ARBA" id="ARBA00022448"/>
    </source>
</evidence>
<dbReference type="Pfam" id="PF12849">
    <property type="entry name" value="PBP_like_2"/>
    <property type="match status" value="1"/>
</dbReference>
<comment type="caution">
    <text evidence="6">The sequence shown here is derived from an EMBL/GenBank/DDBJ whole genome shotgun (WGS) entry which is preliminary data.</text>
</comment>
<keyword evidence="4" id="KW-0592">Phosphate transport</keyword>
<dbReference type="Proteomes" id="UP000268469">
    <property type="component" value="Unassembled WGS sequence"/>
</dbReference>
<evidence type="ECO:0000256" key="1">
    <source>
        <dbReference type="ARBA" id="ARBA00008725"/>
    </source>
</evidence>
<dbReference type="EMBL" id="QNBE01000027">
    <property type="protein sequence ID" value="RKX70791.1"/>
    <property type="molecule type" value="Genomic_DNA"/>
</dbReference>
<evidence type="ECO:0000313" key="6">
    <source>
        <dbReference type="EMBL" id="RKX70791.1"/>
    </source>
</evidence>
<dbReference type="InterPro" id="IPR011862">
    <property type="entry name" value="Phos-bd"/>
</dbReference>
<reference evidence="6 7" key="1">
    <citation type="submission" date="2018-06" db="EMBL/GenBank/DDBJ databases">
        <title>Extensive metabolic versatility and redundancy in microbially diverse, dynamic hydrothermal sediments.</title>
        <authorList>
            <person name="Dombrowski N."/>
            <person name="Teske A."/>
            <person name="Baker B.J."/>
        </authorList>
    </citation>
    <scope>NUCLEOTIDE SEQUENCE [LARGE SCALE GENOMIC DNA]</scope>
    <source>
        <strain evidence="6">B36_G15</strain>
    </source>
</reference>
<evidence type="ECO:0000313" key="7">
    <source>
        <dbReference type="Proteomes" id="UP000268469"/>
    </source>
</evidence>
<sequence length="267" mass="28374">MKGILGLTIILTLAWLPTTGADLTLTGSTTVFPIIQAAAEEFMAKHPEVDITVRGGGSGVGIAALIDGICDIAMASRPMKTKEIKRARADGINPCETVIARDGLVIVVHPANPITSISTETLREIYTGKINSWKDVGGEGGTIVVISRDVASGTFEVFKKMVLKGKRVRADALMLASNKAVAQTVAQTPGAIGYIGLGYLSPHLKALKVDGVMPDAETISSGKYRLARPLFLYTNGKPRGLAKRFIDFILSPSGQKIVKETGYLPVR</sequence>
<keyword evidence="3" id="KW-0732">Signal</keyword>
<protein>
    <recommendedName>
        <fullName evidence="4">Phosphate-binding protein</fullName>
    </recommendedName>
</protein>
<evidence type="ECO:0000256" key="3">
    <source>
        <dbReference type="ARBA" id="ARBA00022729"/>
    </source>
</evidence>
<name>A0A660SL89_UNCW3</name>
<gene>
    <name evidence="6" type="ORF">DRP53_03770</name>
</gene>
<dbReference type="SUPFAM" id="SSF53850">
    <property type="entry name" value="Periplasmic binding protein-like II"/>
    <property type="match status" value="1"/>
</dbReference>
<comment type="similarity">
    <text evidence="1 4">Belongs to the PstS family.</text>
</comment>
<dbReference type="CDD" id="cd13653">
    <property type="entry name" value="PBP2_phosphate_like_1"/>
    <property type="match status" value="1"/>
</dbReference>
<dbReference type="AlphaFoldDB" id="A0A660SL89"/>
<dbReference type="NCBIfam" id="TIGR02136">
    <property type="entry name" value="ptsS_2"/>
    <property type="match status" value="1"/>
</dbReference>
<organism evidence="6 7">
    <name type="scientific">candidate division WOR-3 bacterium</name>
    <dbReference type="NCBI Taxonomy" id="2052148"/>
    <lineage>
        <taxon>Bacteria</taxon>
        <taxon>Bacteria division WOR-3</taxon>
    </lineage>
</organism>
<dbReference type="Gene3D" id="3.40.190.10">
    <property type="entry name" value="Periplasmic binding protein-like II"/>
    <property type="match status" value="2"/>
</dbReference>
<dbReference type="InterPro" id="IPR050811">
    <property type="entry name" value="Phosphate_ABC_transporter"/>
</dbReference>
<dbReference type="PANTHER" id="PTHR30570">
    <property type="entry name" value="PERIPLASMIC PHOSPHATE BINDING COMPONENT OF PHOSPHATE ABC TRANSPORTER"/>
    <property type="match status" value="1"/>
</dbReference>
<comment type="function">
    <text evidence="4">Involved in the system for phosphate transport across the cytoplasmic membrane.</text>
</comment>
<keyword evidence="2 4" id="KW-0813">Transport</keyword>
<feature type="domain" description="PBP" evidence="5">
    <location>
        <begin position="18"/>
        <end position="252"/>
    </location>
</feature>
<accession>A0A660SL89</accession>
<dbReference type="PANTHER" id="PTHR30570:SF1">
    <property type="entry name" value="PHOSPHATE-BINDING PROTEIN PSTS"/>
    <property type="match status" value="1"/>
</dbReference>
<evidence type="ECO:0000256" key="4">
    <source>
        <dbReference type="RuleBase" id="RU367119"/>
    </source>
</evidence>
<proteinExistence type="inferred from homology"/>